<gene>
    <name evidence="2" type="ORF">CINCED_3A001221</name>
</gene>
<evidence type="ECO:0000313" key="3">
    <source>
        <dbReference type="Proteomes" id="UP000325440"/>
    </source>
</evidence>
<dbReference type="EMBL" id="CABPRJ010002091">
    <property type="protein sequence ID" value="VVC42954.1"/>
    <property type="molecule type" value="Genomic_DNA"/>
</dbReference>
<sequence length="319" mass="36437">LEKAMCYDQKRRIIAQIRSVKRHLETTIRGKDTRKSPEPVQKTKSIIKRQAEEPNVNSEKYEIKITHIDVHDSSENTNIHNPISTRKISGASGYKARKDFFENKNLNNNSDIAIPITTQQIVRSSIINCRASFELNDDKKTLLKDKTNVPKQTTPDTKNRSHDRIIESPTNIMNTDLFDIRVEEINKSRRILESKTMKDRKAAFEKIDVAEKPARPHKFTLKSQSTISVINTDRLFEVHNKSSVVPDKPSENVSSRRITSSNIGKKSAEKTKTIDSINNVSDSADGTVSSNSADRNVTETNRNRRKIEEIFDLHVLELM</sequence>
<proteinExistence type="predicted"/>
<dbReference type="Proteomes" id="UP000325440">
    <property type="component" value="Unassembled WGS sequence"/>
</dbReference>
<dbReference type="AlphaFoldDB" id="A0A5E4NKN5"/>
<protein>
    <submittedName>
        <fullName evidence="2">Uncharacterized protein</fullName>
    </submittedName>
</protein>
<accession>A0A5E4NKN5</accession>
<feature type="region of interest" description="Disordered" evidence="1">
    <location>
        <begin position="243"/>
        <end position="300"/>
    </location>
</feature>
<keyword evidence="3" id="KW-1185">Reference proteome</keyword>
<feature type="compositionally biased region" description="Polar residues" evidence="1">
    <location>
        <begin position="251"/>
        <end position="264"/>
    </location>
</feature>
<organism evidence="2 3">
    <name type="scientific">Cinara cedri</name>
    <dbReference type="NCBI Taxonomy" id="506608"/>
    <lineage>
        <taxon>Eukaryota</taxon>
        <taxon>Metazoa</taxon>
        <taxon>Ecdysozoa</taxon>
        <taxon>Arthropoda</taxon>
        <taxon>Hexapoda</taxon>
        <taxon>Insecta</taxon>
        <taxon>Pterygota</taxon>
        <taxon>Neoptera</taxon>
        <taxon>Paraneoptera</taxon>
        <taxon>Hemiptera</taxon>
        <taxon>Sternorrhyncha</taxon>
        <taxon>Aphidomorpha</taxon>
        <taxon>Aphidoidea</taxon>
        <taxon>Aphididae</taxon>
        <taxon>Lachninae</taxon>
        <taxon>Cinara</taxon>
    </lineage>
</organism>
<evidence type="ECO:0000313" key="2">
    <source>
        <dbReference type="EMBL" id="VVC42954.1"/>
    </source>
</evidence>
<reference evidence="2 3" key="1">
    <citation type="submission" date="2019-08" db="EMBL/GenBank/DDBJ databases">
        <authorList>
            <person name="Alioto T."/>
            <person name="Alioto T."/>
            <person name="Gomez Garrido J."/>
        </authorList>
    </citation>
    <scope>NUCLEOTIDE SEQUENCE [LARGE SCALE GENOMIC DNA]</scope>
</reference>
<name>A0A5E4NKN5_9HEMI</name>
<feature type="compositionally biased region" description="Polar residues" evidence="1">
    <location>
        <begin position="274"/>
        <end position="300"/>
    </location>
</feature>
<feature type="non-terminal residue" evidence="2">
    <location>
        <position position="319"/>
    </location>
</feature>
<feature type="non-terminal residue" evidence="2">
    <location>
        <position position="1"/>
    </location>
</feature>
<evidence type="ECO:0000256" key="1">
    <source>
        <dbReference type="SAM" id="MobiDB-lite"/>
    </source>
</evidence>